<keyword evidence="1" id="KW-0812">Transmembrane</keyword>
<keyword evidence="1" id="KW-1208">Phospholipid metabolism</keyword>
<comment type="caution">
    <text evidence="1">Lacks conserved residue(s) required for the propagation of feature annotation.</text>
</comment>
<organism evidence="3 4">
    <name type="scientific">Branchiostoma lanceolatum</name>
    <name type="common">Common lancelet</name>
    <name type="synonym">Amphioxus lanceolatum</name>
    <dbReference type="NCBI Taxonomy" id="7740"/>
    <lineage>
        <taxon>Eukaryota</taxon>
        <taxon>Metazoa</taxon>
        <taxon>Chordata</taxon>
        <taxon>Cephalochordata</taxon>
        <taxon>Leptocardii</taxon>
        <taxon>Amphioxiformes</taxon>
        <taxon>Branchiostomatidae</taxon>
        <taxon>Branchiostoma</taxon>
    </lineage>
</organism>
<dbReference type="UniPathway" id="UPA00948"/>
<proteinExistence type="inferred from homology"/>
<feature type="region of interest" description="Disordered" evidence="2">
    <location>
        <begin position="1"/>
        <end position="30"/>
    </location>
</feature>
<dbReference type="GO" id="GO:0106245">
    <property type="term" value="F:L-serine-phosphatidylethanolamine phosphatidyltransferase activity"/>
    <property type="evidence" value="ECO:0007669"/>
    <property type="project" value="UniProtKB-UniRule"/>
</dbReference>
<accession>A0A8J9ZJN6</accession>
<evidence type="ECO:0000256" key="2">
    <source>
        <dbReference type="SAM" id="MobiDB-lite"/>
    </source>
</evidence>
<dbReference type="GO" id="GO:0005789">
    <property type="term" value="C:endoplasmic reticulum membrane"/>
    <property type="evidence" value="ECO:0007669"/>
    <property type="project" value="UniProtKB-SubCell"/>
</dbReference>
<dbReference type="Proteomes" id="UP000838412">
    <property type="component" value="Chromosome 3"/>
</dbReference>
<protein>
    <recommendedName>
        <fullName evidence="1">Phosphatidylserine synthase</fullName>
        <ecNumber evidence="1">2.7.8.29</ecNumber>
    </recommendedName>
    <alternativeName>
        <fullName evidence="1">Serine-exchange enzyme</fullName>
    </alternativeName>
</protein>
<name>A0A8J9ZJN6_BRALA</name>
<evidence type="ECO:0000256" key="1">
    <source>
        <dbReference type="RuleBase" id="RU368094"/>
    </source>
</evidence>
<keyword evidence="1" id="KW-0443">Lipid metabolism</keyword>
<dbReference type="GO" id="GO:0006659">
    <property type="term" value="P:phosphatidylserine biosynthetic process"/>
    <property type="evidence" value="ECO:0007669"/>
    <property type="project" value="UniProtKB-UniRule"/>
</dbReference>
<dbReference type="OrthoDB" id="10265393at2759"/>
<comment type="similarity">
    <text evidence="1">Belongs to the phosphatidyl serine synthase family.</text>
</comment>
<sequence length="169" mass="19565">MHRVGRSDQSGRVGHNPRRGTNRDAVPSDNDDPLPFEFLLRKKLEWRQDNKVVDGDGRIKYFRFVGISVMMSLVCAAPFAPAGPFEWPHPVFWSLVTCVAVWYQMGLTLLFVQALAVRDYWMLHVMSVIWELMEYSLEHQVDLDECWWDHALFAGDAPNTQNLRSKEQG</sequence>
<feature type="transmembrane region" description="Helical" evidence="1">
    <location>
        <begin position="92"/>
        <end position="117"/>
    </location>
</feature>
<comment type="function">
    <text evidence="1">Catalyzes a base-exchange reaction in which the polar head group of phosphatidylethanolamine (PE) is replaced by L-serine.</text>
</comment>
<keyword evidence="1" id="KW-1133">Transmembrane helix</keyword>
<gene>
    <name evidence="3" type="primary">PTDSS2</name>
    <name evidence="3" type="ORF">BLAG_LOCUS14834</name>
</gene>
<comment type="subcellular location">
    <subcellularLocation>
        <location evidence="1">Endoplasmic reticulum membrane</location>
        <topology evidence="1">Multi-pass membrane protein</topology>
    </subcellularLocation>
</comment>
<comment type="pathway">
    <text evidence="1">Phospholipid metabolism; phosphatidylserine biosynthesis.</text>
</comment>
<feature type="transmembrane region" description="Helical" evidence="1">
    <location>
        <begin position="61"/>
        <end position="80"/>
    </location>
</feature>
<evidence type="ECO:0000313" key="3">
    <source>
        <dbReference type="EMBL" id="CAH1256624.1"/>
    </source>
</evidence>
<evidence type="ECO:0000313" key="4">
    <source>
        <dbReference type="Proteomes" id="UP000838412"/>
    </source>
</evidence>
<dbReference type="EC" id="2.7.8.29" evidence="1"/>
<dbReference type="Pfam" id="PF03034">
    <property type="entry name" value="PSS"/>
    <property type="match status" value="1"/>
</dbReference>
<keyword evidence="4" id="KW-1185">Reference proteome</keyword>
<comment type="catalytic activity">
    <reaction evidence="1">
        <text>a 1,2-diacyl-sn-glycero-3-phosphoethanolamine + L-serine = a 1,2-diacyl-sn-glycero-3-phospho-L-serine + ethanolamine</text>
        <dbReference type="Rhea" id="RHEA:27606"/>
        <dbReference type="ChEBI" id="CHEBI:33384"/>
        <dbReference type="ChEBI" id="CHEBI:57262"/>
        <dbReference type="ChEBI" id="CHEBI:57603"/>
        <dbReference type="ChEBI" id="CHEBI:64612"/>
        <dbReference type="EC" id="2.7.8.29"/>
    </reaction>
</comment>
<keyword evidence="1" id="KW-0444">Lipid biosynthesis</keyword>
<keyword evidence="1" id="KW-0808">Transferase</keyword>
<keyword evidence="1" id="KW-0256">Endoplasmic reticulum</keyword>
<reference evidence="3" key="1">
    <citation type="submission" date="2022-01" db="EMBL/GenBank/DDBJ databases">
        <authorList>
            <person name="Braso-Vives M."/>
        </authorList>
    </citation>
    <scope>NUCLEOTIDE SEQUENCE</scope>
</reference>
<dbReference type="EMBL" id="OV696688">
    <property type="protein sequence ID" value="CAH1256624.1"/>
    <property type="molecule type" value="Genomic_DNA"/>
</dbReference>
<dbReference type="AlphaFoldDB" id="A0A8J9ZJN6"/>
<dbReference type="InterPro" id="IPR004277">
    <property type="entry name" value="PSS"/>
</dbReference>
<keyword evidence="1" id="KW-0594">Phospholipid biosynthesis</keyword>
<keyword evidence="1" id="KW-0472">Membrane</keyword>